<comment type="subcellular location">
    <subcellularLocation>
        <location evidence="1">Membrane</location>
    </subcellularLocation>
</comment>
<dbReference type="PANTHER" id="PTHR46825:SF11">
    <property type="entry name" value="PENICILLIN-BINDING PROTEIN 4"/>
    <property type="match status" value="1"/>
</dbReference>
<dbReference type="InterPro" id="IPR001466">
    <property type="entry name" value="Beta-lactam-related"/>
</dbReference>
<keyword evidence="2" id="KW-0472">Membrane</keyword>
<evidence type="ECO:0000313" key="5">
    <source>
        <dbReference type="EMBL" id="MFD1418813.1"/>
    </source>
</evidence>
<gene>
    <name evidence="5" type="ORF">ACFQ42_08665</name>
</gene>
<dbReference type="SUPFAM" id="SSF56601">
    <property type="entry name" value="beta-lactamase/transpeptidase-like"/>
    <property type="match status" value="1"/>
</dbReference>
<feature type="domain" description="Beta-lactamase-related" evidence="4">
    <location>
        <begin position="37"/>
        <end position="338"/>
    </location>
</feature>
<reference evidence="6" key="1">
    <citation type="journal article" date="2019" name="Int. J. Syst. Evol. Microbiol.">
        <title>The Global Catalogue of Microorganisms (GCM) 10K type strain sequencing project: providing services to taxonomists for standard genome sequencing and annotation.</title>
        <authorList>
            <consortium name="The Broad Institute Genomics Platform"/>
            <consortium name="The Broad Institute Genome Sequencing Center for Infectious Disease"/>
            <person name="Wu L."/>
            <person name="Ma J."/>
        </authorList>
    </citation>
    <scope>NUCLEOTIDE SEQUENCE [LARGE SCALE GENOMIC DNA]</scope>
    <source>
        <strain evidence="6">CCM 8936</strain>
    </source>
</reference>
<dbReference type="PANTHER" id="PTHR46825">
    <property type="entry name" value="D-ALANYL-D-ALANINE-CARBOXYPEPTIDASE/ENDOPEPTIDASE AMPH"/>
    <property type="match status" value="1"/>
</dbReference>
<evidence type="ECO:0000259" key="4">
    <source>
        <dbReference type="Pfam" id="PF00144"/>
    </source>
</evidence>
<protein>
    <submittedName>
        <fullName evidence="5">Serine hydrolase domain-containing protein</fullName>
        <ecNumber evidence="5">3.-.-.-</ecNumber>
    </submittedName>
</protein>
<keyword evidence="3" id="KW-0732">Signal</keyword>
<dbReference type="EC" id="3.-.-.-" evidence="5"/>
<sequence length="359" mass="40271">MKKIILVLLTILFGNVFGTTNVEADTVKADVVNTDSFDKQVDHLLSQKNFSGTVLVVRNGHVLYSTSKGYSDYGEKHKNNLDTSYEVDSIQKSMTAALLMKQIELGKLSLDDKLSKFYPSVPGSKRITIRQMLDMKSGLILPGSVGPQKTLSDQAIIQSDIKRIKFSHALYNNWYYSPINFNLLSGILEKVTGRSYRHLFYEYYIKKLDLKHTEFAYSHKLKSGNKATGYTNIDPISGASSYSHLFGITRFETFDELGTGQMFMSAHDLYKVENYILAGDMLTKASRAELFIPASVSDYGGGFYNKYNDHYADGWGYGFQGIVHLSSDGQNGVVVLSNYSRISDDLKPVAKQVFDMVND</sequence>
<dbReference type="EMBL" id="JBHTOI010000045">
    <property type="protein sequence ID" value="MFD1418813.1"/>
    <property type="molecule type" value="Genomic_DNA"/>
</dbReference>
<evidence type="ECO:0000256" key="1">
    <source>
        <dbReference type="ARBA" id="ARBA00004370"/>
    </source>
</evidence>
<accession>A0ABW4BUC6</accession>
<comment type="caution">
    <text evidence="5">The sequence shown here is derived from an EMBL/GenBank/DDBJ whole genome shotgun (WGS) entry which is preliminary data.</text>
</comment>
<evidence type="ECO:0000313" key="6">
    <source>
        <dbReference type="Proteomes" id="UP001597251"/>
    </source>
</evidence>
<proteinExistence type="predicted"/>
<evidence type="ECO:0000256" key="3">
    <source>
        <dbReference type="SAM" id="SignalP"/>
    </source>
</evidence>
<keyword evidence="5" id="KW-0378">Hydrolase</keyword>
<organism evidence="5 6">
    <name type="scientific">Companilactobacillus keshanensis</name>
    <dbReference type="NCBI Taxonomy" id="2486003"/>
    <lineage>
        <taxon>Bacteria</taxon>
        <taxon>Bacillati</taxon>
        <taxon>Bacillota</taxon>
        <taxon>Bacilli</taxon>
        <taxon>Lactobacillales</taxon>
        <taxon>Lactobacillaceae</taxon>
        <taxon>Companilactobacillus</taxon>
    </lineage>
</organism>
<dbReference type="Proteomes" id="UP001597251">
    <property type="component" value="Unassembled WGS sequence"/>
</dbReference>
<dbReference type="Pfam" id="PF00144">
    <property type="entry name" value="Beta-lactamase"/>
    <property type="match status" value="1"/>
</dbReference>
<name>A0ABW4BUC6_9LACO</name>
<dbReference type="GO" id="GO:0016787">
    <property type="term" value="F:hydrolase activity"/>
    <property type="evidence" value="ECO:0007669"/>
    <property type="project" value="UniProtKB-KW"/>
</dbReference>
<dbReference type="InterPro" id="IPR050491">
    <property type="entry name" value="AmpC-like"/>
</dbReference>
<dbReference type="Gene3D" id="3.40.710.10">
    <property type="entry name" value="DD-peptidase/beta-lactamase superfamily"/>
    <property type="match status" value="1"/>
</dbReference>
<dbReference type="InterPro" id="IPR012338">
    <property type="entry name" value="Beta-lactam/transpept-like"/>
</dbReference>
<feature type="signal peptide" evidence="3">
    <location>
        <begin position="1"/>
        <end position="24"/>
    </location>
</feature>
<keyword evidence="6" id="KW-1185">Reference proteome</keyword>
<evidence type="ECO:0000256" key="2">
    <source>
        <dbReference type="ARBA" id="ARBA00023136"/>
    </source>
</evidence>
<dbReference type="RefSeq" id="WP_225420968.1">
    <property type="nucleotide sequence ID" value="NZ_JBHTOI010000045.1"/>
</dbReference>
<feature type="chain" id="PRO_5045615354" evidence="3">
    <location>
        <begin position="25"/>
        <end position="359"/>
    </location>
</feature>